<dbReference type="PANTHER" id="PTHR43190">
    <property type="entry name" value="N-ACETYL-D-GLUCOSAMINE KINASE"/>
    <property type="match status" value="1"/>
</dbReference>
<keyword evidence="2" id="KW-0808">Transferase</keyword>
<dbReference type="InterPro" id="IPR002731">
    <property type="entry name" value="ATPase_BadF"/>
</dbReference>
<protein>
    <submittedName>
        <fullName evidence="2">N-acetylglucosamine kinase</fullName>
    </submittedName>
</protein>
<reference evidence="2" key="1">
    <citation type="submission" date="2021-01" db="EMBL/GenBank/DDBJ databases">
        <title>Whole genome shotgun sequence of Actinocatenispora rupis NBRC 107355.</title>
        <authorList>
            <person name="Komaki H."/>
            <person name="Tamura T."/>
        </authorList>
    </citation>
    <scope>NUCLEOTIDE SEQUENCE</scope>
    <source>
        <strain evidence="2">NBRC 107355</strain>
    </source>
</reference>
<dbReference type="InterPro" id="IPR043129">
    <property type="entry name" value="ATPase_NBD"/>
</dbReference>
<evidence type="ECO:0000313" key="2">
    <source>
        <dbReference type="EMBL" id="GID13753.1"/>
    </source>
</evidence>
<dbReference type="SUPFAM" id="SSF53067">
    <property type="entry name" value="Actin-like ATPase domain"/>
    <property type="match status" value="2"/>
</dbReference>
<feature type="domain" description="ATPase BadF/BadG/BcrA/BcrD type" evidence="1">
    <location>
        <begin position="11"/>
        <end position="298"/>
    </location>
</feature>
<dbReference type="Pfam" id="PF01869">
    <property type="entry name" value="BcrAD_BadFG"/>
    <property type="match status" value="1"/>
</dbReference>
<keyword evidence="2" id="KW-0418">Kinase</keyword>
<dbReference type="RefSeq" id="WP_203661060.1">
    <property type="nucleotide sequence ID" value="NZ_BAAAZM010000020.1"/>
</dbReference>
<dbReference type="AlphaFoldDB" id="A0A8J3JD27"/>
<keyword evidence="3" id="KW-1185">Reference proteome</keyword>
<dbReference type="Proteomes" id="UP000612808">
    <property type="component" value="Unassembled WGS sequence"/>
</dbReference>
<dbReference type="PANTHER" id="PTHR43190:SF3">
    <property type="entry name" value="N-ACETYL-D-GLUCOSAMINE KINASE"/>
    <property type="match status" value="1"/>
</dbReference>
<dbReference type="EMBL" id="BOMB01000026">
    <property type="protein sequence ID" value="GID13753.1"/>
    <property type="molecule type" value="Genomic_DNA"/>
</dbReference>
<name>A0A8J3JD27_9ACTN</name>
<dbReference type="GO" id="GO:0016301">
    <property type="term" value="F:kinase activity"/>
    <property type="evidence" value="ECO:0007669"/>
    <property type="project" value="UniProtKB-KW"/>
</dbReference>
<dbReference type="InterPro" id="IPR052519">
    <property type="entry name" value="Euk-type_GlcNAc_Kinase"/>
</dbReference>
<dbReference type="Gene3D" id="3.30.420.40">
    <property type="match status" value="2"/>
</dbReference>
<accession>A0A8J3JD27</accession>
<gene>
    <name evidence="2" type="ORF">Aru02nite_46420</name>
</gene>
<organism evidence="2 3">
    <name type="scientific">Actinocatenispora rupis</name>
    <dbReference type="NCBI Taxonomy" id="519421"/>
    <lineage>
        <taxon>Bacteria</taxon>
        <taxon>Bacillati</taxon>
        <taxon>Actinomycetota</taxon>
        <taxon>Actinomycetes</taxon>
        <taxon>Micromonosporales</taxon>
        <taxon>Micromonosporaceae</taxon>
        <taxon>Actinocatenispora</taxon>
    </lineage>
</organism>
<comment type="caution">
    <text evidence="2">The sequence shown here is derived from an EMBL/GenBank/DDBJ whole genome shotgun (WGS) entry which is preliminary data.</text>
</comment>
<evidence type="ECO:0000313" key="3">
    <source>
        <dbReference type="Proteomes" id="UP000612808"/>
    </source>
</evidence>
<sequence length="322" mass="31670">MVGVSGPLVMGADVGGTSAKVVLADASGRVLGRGTGPGGNLRSSVGDPAGNIGGALRAALGDHDPAGVVAGVIGMAGSAAVPERAQEIADGAWRTAGLGGSPLVRTDLDIAYAAGATGPDGALLLAGTGAVAAAYQGFRMVERCDGLGWLLGDEGSAVWFGLAAVRAAAADLDGRGPGTELTGRVGELLRPESPTGDPRQDLVAVAYQWPPARFGELAPTVTAAAEDGDEVAGRILADGCAALVRTALVVAADAPCLVLAGSLLTSAGPIADRVRAALAPYVPVEPVAAPDPVAGAVLDALRAADLPVPDGLPARLRAELRP</sequence>
<proteinExistence type="predicted"/>
<evidence type="ECO:0000259" key="1">
    <source>
        <dbReference type="Pfam" id="PF01869"/>
    </source>
</evidence>